<protein>
    <submittedName>
        <fullName evidence="2">Metal-dependent hydrolase</fullName>
    </submittedName>
</protein>
<dbReference type="EMBL" id="CP028858">
    <property type="protein sequence ID" value="AWB26709.1"/>
    <property type="molecule type" value="Genomic_DNA"/>
</dbReference>
<dbReference type="GO" id="GO:0016787">
    <property type="term" value="F:hydrolase activity"/>
    <property type="evidence" value="ECO:0007669"/>
    <property type="project" value="UniProtKB-KW"/>
</dbReference>
<dbReference type="Proteomes" id="UP000244727">
    <property type="component" value="Chromosome"/>
</dbReference>
<reference evidence="2 3" key="1">
    <citation type="submission" date="2018-04" db="EMBL/GenBank/DDBJ databases">
        <title>Halococcoides cellulosivorans gen. nov., sp. nov., an extremely halophilic cellulose-utilizing haloarchaeon from hypersaline lakes.</title>
        <authorList>
            <person name="Sorokin D.Y."/>
            <person name="Toshchakov S.V."/>
            <person name="Samarov N.I."/>
            <person name="Korzhenkov A."/>
            <person name="Kublanov I.V."/>
        </authorList>
    </citation>
    <scope>NUCLEOTIDE SEQUENCE [LARGE SCALE GENOMIC DNA]</scope>
    <source>
        <strain evidence="2 3">HArcel1</strain>
    </source>
</reference>
<gene>
    <name evidence="2" type="ORF">HARCEL1_02760</name>
</gene>
<name>A0A2R4WYT0_9EURY</name>
<proteinExistence type="predicted"/>
<dbReference type="InterPro" id="IPR007404">
    <property type="entry name" value="YdjM-like"/>
</dbReference>
<accession>A0A2R4WYT0</accession>
<evidence type="ECO:0000313" key="2">
    <source>
        <dbReference type="EMBL" id="AWB26709.1"/>
    </source>
</evidence>
<keyword evidence="1" id="KW-1133">Transmembrane helix</keyword>
<feature type="transmembrane region" description="Helical" evidence="1">
    <location>
        <begin position="141"/>
        <end position="160"/>
    </location>
</feature>
<keyword evidence="1" id="KW-0812">Transmembrane</keyword>
<keyword evidence="3" id="KW-1185">Reference proteome</keyword>
<dbReference type="KEGG" id="harc:HARCEL1_02760"/>
<feature type="transmembrane region" description="Helical" evidence="1">
    <location>
        <begin position="85"/>
        <end position="107"/>
    </location>
</feature>
<sequence>MWPWGHLAVAYLALAGFEWHRDREPTIGVTAVALVGSQLPDLIDKPLAWTLDVLPVGRSLAHSVVVLAPLIAVVAILAGRRHRRVVVAGTLGIGSHLGADGLGGILAGEFGELSYLGWPLLDPPTYTVDQSFLAHLLAMELTPLFVLQGLLVAVALAVWAHSRREGLG</sequence>
<keyword evidence="2" id="KW-0378">Hydrolase</keyword>
<dbReference type="Pfam" id="PF04307">
    <property type="entry name" value="YdjM"/>
    <property type="match status" value="1"/>
</dbReference>
<dbReference type="GeneID" id="36511393"/>
<dbReference type="RefSeq" id="WP_108381078.1">
    <property type="nucleotide sequence ID" value="NZ_CP028858.1"/>
</dbReference>
<feature type="transmembrane region" description="Helical" evidence="1">
    <location>
        <begin position="59"/>
        <end position="78"/>
    </location>
</feature>
<organism evidence="2 3">
    <name type="scientific">Halococcoides cellulosivorans</name>
    <dbReference type="NCBI Taxonomy" id="1679096"/>
    <lineage>
        <taxon>Archaea</taxon>
        <taxon>Methanobacteriati</taxon>
        <taxon>Methanobacteriota</taxon>
        <taxon>Stenosarchaea group</taxon>
        <taxon>Halobacteria</taxon>
        <taxon>Halobacteriales</taxon>
        <taxon>Haloarculaceae</taxon>
        <taxon>Halococcoides</taxon>
    </lineage>
</organism>
<keyword evidence="1" id="KW-0472">Membrane</keyword>
<evidence type="ECO:0000256" key="1">
    <source>
        <dbReference type="SAM" id="Phobius"/>
    </source>
</evidence>
<dbReference type="AlphaFoldDB" id="A0A2R4WYT0"/>
<evidence type="ECO:0000313" key="3">
    <source>
        <dbReference type="Proteomes" id="UP000244727"/>
    </source>
</evidence>